<protein>
    <submittedName>
        <fullName evidence="2">Proteasome (Prosome, macropain) activator subunit 4b</fullName>
    </submittedName>
</protein>
<evidence type="ECO:0000259" key="1">
    <source>
        <dbReference type="Pfam" id="PF23096"/>
    </source>
</evidence>
<feature type="domain" description="Proteasome activator complex subunit 4-like HEAT repeat-like" evidence="1">
    <location>
        <begin position="57"/>
        <end position="132"/>
    </location>
</feature>
<organism evidence="2">
    <name type="scientific">Nothobranchius furzeri</name>
    <name type="common">Turquoise killifish</name>
    <dbReference type="NCBI Taxonomy" id="105023"/>
    <lineage>
        <taxon>Eukaryota</taxon>
        <taxon>Metazoa</taxon>
        <taxon>Chordata</taxon>
        <taxon>Craniata</taxon>
        <taxon>Vertebrata</taxon>
        <taxon>Euteleostomi</taxon>
        <taxon>Actinopterygii</taxon>
        <taxon>Neopterygii</taxon>
        <taxon>Teleostei</taxon>
        <taxon>Neoteleostei</taxon>
        <taxon>Acanthomorphata</taxon>
        <taxon>Ovalentaria</taxon>
        <taxon>Atherinomorphae</taxon>
        <taxon>Cyprinodontiformes</taxon>
        <taxon>Nothobranchiidae</taxon>
        <taxon>Nothobranchius</taxon>
    </lineage>
</organism>
<dbReference type="GO" id="GO:1990111">
    <property type="term" value="C:spermatoproteasome complex"/>
    <property type="evidence" value="ECO:0007669"/>
    <property type="project" value="TreeGrafter"/>
</dbReference>
<feature type="non-terminal residue" evidence="2">
    <location>
        <position position="1"/>
    </location>
</feature>
<accession>A0A1A7ZH87</accession>
<reference evidence="2" key="1">
    <citation type="submission" date="2016-05" db="EMBL/GenBank/DDBJ databases">
        <authorList>
            <person name="Lavstsen T."/>
            <person name="Jespersen J.S."/>
        </authorList>
    </citation>
    <scope>NUCLEOTIDE SEQUENCE</scope>
    <source>
        <tissue evidence="2">Brain</tissue>
    </source>
</reference>
<dbReference type="PANTHER" id="PTHR32170:SF3">
    <property type="entry name" value="PROTEASOME ACTIVATOR COMPLEX SUBUNIT 4"/>
    <property type="match status" value="1"/>
</dbReference>
<reference evidence="2" key="2">
    <citation type="submission" date="2016-06" db="EMBL/GenBank/DDBJ databases">
        <title>The genome of a short-lived fish provides insights into sex chromosome evolution and the genetic control of aging.</title>
        <authorList>
            <person name="Reichwald K."/>
            <person name="Felder M."/>
            <person name="Petzold A."/>
            <person name="Koch P."/>
            <person name="Groth M."/>
            <person name="Platzer M."/>
        </authorList>
    </citation>
    <scope>NUCLEOTIDE SEQUENCE</scope>
    <source>
        <tissue evidence="2">Brain</tissue>
    </source>
</reference>
<dbReference type="Pfam" id="PF23096">
    <property type="entry name" value="HEAT_PSME4"/>
    <property type="match status" value="1"/>
</dbReference>
<evidence type="ECO:0000313" key="2">
    <source>
        <dbReference type="EMBL" id="SBP42187.1"/>
    </source>
</evidence>
<proteinExistence type="predicted"/>
<dbReference type="GO" id="GO:0016504">
    <property type="term" value="F:peptidase activator activity"/>
    <property type="evidence" value="ECO:0007669"/>
    <property type="project" value="InterPro"/>
</dbReference>
<dbReference type="GO" id="GO:0070628">
    <property type="term" value="F:proteasome binding"/>
    <property type="evidence" value="ECO:0007669"/>
    <property type="project" value="InterPro"/>
</dbReference>
<dbReference type="InterPro" id="IPR035309">
    <property type="entry name" value="PSME4"/>
</dbReference>
<name>A0A1A7ZH87_NOTFU</name>
<dbReference type="GO" id="GO:0005829">
    <property type="term" value="C:cytosol"/>
    <property type="evidence" value="ECO:0007669"/>
    <property type="project" value="TreeGrafter"/>
</dbReference>
<dbReference type="GO" id="GO:0005634">
    <property type="term" value="C:nucleus"/>
    <property type="evidence" value="ECO:0007669"/>
    <property type="project" value="TreeGrafter"/>
</dbReference>
<gene>
    <name evidence="2" type="primary">PSME4B</name>
</gene>
<dbReference type="GO" id="GO:0010499">
    <property type="term" value="P:proteasomal ubiquitin-independent protein catabolic process"/>
    <property type="evidence" value="ECO:0007669"/>
    <property type="project" value="TreeGrafter"/>
</dbReference>
<dbReference type="AlphaFoldDB" id="A0A1A7ZH87"/>
<keyword evidence="2" id="KW-0647">Proteasome</keyword>
<dbReference type="EMBL" id="HADY01003702">
    <property type="protein sequence ID" value="SBP42187.1"/>
    <property type="molecule type" value="Transcribed_RNA"/>
</dbReference>
<feature type="non-terminal residue" evidence="2">
    <location>
        <position position="134"/>
    </location>
</feature>
<dbReference type="PANTHER" id="PTHR32170">
    <property type="entry name" value="PROTEASOME ACTIVATOR COMPLEX SUBUNIT 4"/>
    <property type="match status" value="1"/>
</dbReference>
<dbReference type="InterPro" id="IPR055455">
    <property type="entry name" value="HEAT_PSME4"/>
</dbReference>
<sequence length="134" mass="15264">SIVHDSITIRKVAISAVAGILKQLKWPRKKVAMKPSEIVTLNIIPDHRFVHSSHFLWFLPILWPHLDQLASDPYESSQRCVCEITAGLIRGSKHWSFSKVDRLWQLLCPLIRTALNNITVETYTDWGTCIATAC</sequence>